<evidence type="ECO:0000313" key="2">
    <source>
        <dbReference type="EMBL" id="MBB5068657.1"/>
    </source>
</evidence>
<evidence type="ECO:0000313" key="3">
    <source>
        <dbReference type="Proteomes" id="UP000580474"/>
    </source>
</evidence>
<name>A0A840NK81_9PSEU</name>
<sequence>MLIRKTMAALALCAAGVATAGVGAASAEAPSSADVQPAEVVGSYPTKKECNKVGQSYVDSGKASGWSCTSWNGGRYELRIF</sequence>
<proteinExistence type="predicted"/>
<protein>
    <submittedName>
        <fullName evidence="2">Uncharacterized protein</fullName>
    </submittedName>
</protein>
<keyword evidence="3" id="KW-1185">Reference proteome</keyword>
<organism evidence="2 3">
    <name type="scientific">Saccharopolyspora gloriosae</name>
    <dbReference type="NCBI Taxonomy" id="455344"/>
    <lineage>
        <taxon>Bacteria</taxon>
        <taxon>Bacillati</taxon>
        <taxon>Actinomycetota</taxon>
        <taxon>Actinomycetes</taxon>
        <taxon>Pseudonocardiales</taxon>
        <taxon>Pseudonocardiaceae</taxon>
        <taxon>Saccharopolyspora</taxon>
    </lineage>
</organism>
<gene>
    <name evidence="2" type="ORF">BJ969_001745</name>
</gene>
<accession>A0A840NK81</accession>
<feature type="chain" id="PRO_5039065989" evidence="1">
    <location>
        <begin position="21"/>
        <end position="81"/>
    </location>
</feature>
<feature type="signal peptide" evidence="1">
    <location>
        <begin position="1"/>
        <end position="20"/>
    </location>
</feature>
<reference evidence="2 3" key="1">
    <citation type="submission" date="2020-08" db="EMBL/GenBank/DDBJ databases">
        <title>Sequencing the genomes of 1000 actinobacteria strains.</title>
        <authorList>
            <person name="Klenk H.-P."/>
        </authorList>
    </citation>
    <scope>NUCLEOTIDE SEQUENCE [LARGE SCALE GENOMIC DNA]</scope>
    <source>
        <strain evidence="2 3">DSM 45582</strain>
    </source>
</reference>
<keyword evidence="1" id="KW-0732">Signal</keyword>
<comment type="caution">
    <text evidence="2">The sequence shown here is derived from an EMBL/GenBank/DDBJ whole genome shotgun (WGS) entry which is preliminary data.</text>
</comment>
<dbReference type="Proteomes" id="UP000580474">
    <property type="component" value="Unassembled WGS sequence"/>
</dbReference>
<dbReference type="AlphaFoldDB" id="A0A840NK81"/>
<evidence type="ECO:0000256" key="1">
    <source>
        <dbReference type="SAM" id="SignalP"/>
    </source>
</evidence>
<dbReference type="EMBL" id="JACHIV010000001">
    <property type="protein sequence ID" value="MBB5068657.1"/>
    <property type="molecule type" value="Genomic_DNA"/>
</dbReference>